<evidence type="ECO:0000259" key="7">
    <source>
        <dbReference type="PROSITE" id="PS50950"/>
    </source>
</evidence>
<dbReference type="GO" id="GO:0008270">
    <property type="term" value="F:zinc ion binding"/>
    <property type="evidence" value="ECO:0007669"/>
    <property type="project" value="UniProtKB-KW"/>
</dbReference>
<dbReference type="OrthoDB" id="6376755at2759"/>
<feature type="region of interest" description="Disordered" evidence="6">
    <location>
        <begin position="190"/>
        <end position="221"/>
    </location>
</feature>
<evidence type="ECO:0000256" key="1">
    <source>
        <dbReference type="ARBA" id="ARBA00022723"/>
    </source>
</evidence>
<dbReference type="SUPFAM" id="SSF57716">
    <property type="entry name" value="Glucocorticoid receptor-like (DNA-binding domain)"/>
    <property type="match status" value="1"/>
</dbReference>
<dbReference type="Pfam" id="PF05485">
    <property type="entry name" value="THAP"/>
    <property type="match status" value="1"/>
</dbReference>
<name>A0A8J2RW16_9CRUS</name>
<keyword evidence="1" id="KW-0479">Metal-binding</keyword>
<feature type="compositionally biased region" description="Polar residues" evidence="6">
    <location>
        <begin position="203"/>
        <end position="221"/>
    </location>
</feature>
<evidence type="ECO:0000256" key="3">
    <source>
        <dbReference type="ARBA" id="ARBA00022833"/>
    </source>
</evidence>
<evidence type="ECO:0000256" key="5">
    <source>
        <dbReference type="PROSITE-ProRule" id="PRU00309"/>
    </source>
</evidence>
<evidence type="ECO:0000256" key="6">
    <source>
        <dbReference type="SAM" id="MobiDB-lite"/>
    </source>
</evidence>
<keyword evidence="2 5" id="KW-0863">Zinc-finger</keyword>
<reference evidence="8" key="1">
    <citation type="submission" date="2021-11" db="EMBL/GenBank/DDBJ databases">
        <authorList>
            <person name="Schell T."/>
        </authorList>
    </citation>
    <scope>NUCLEOTIDE SEQUENCE</scope>
    <source>
        <strain evidence="8">M5</strain>
    </source>
</reference>
<evidence type="ECO:0000313" key="8">
    <source>
        <dbReference type="EMBL" id="CAH0106987.1"/>
    </source>
</evidence>
<comment type="caution">
    <text evidence="8">The sequence shown here is derived from an EMBL/GenBank/DDBJ whole genome shotgun (WGS) entry which is preliminary data.</text>
</comment>
<keyword evidence="3" id="KW-0862">Zinc</keyword>
<keyword evidence="4 5" id="KW-0238">DNA-binding</keyword>
<evidence type="ECO:0000256" key="4">
    <source>
        <dbReference type="ARBA" id="ARBA00023125"/>
    </source>
</evidence>
<evidence type="ECO:0000256" key="2">
    <source>
        <dbReference type="ARBA" id="ARBA00022771"/>
    </source>
</evidence>
<evidence type="ECO:0000313" key="9">
    <source>
        <dbReference type="Proteomes" id="UP000789390"/>
    </source>
</evidence>
<accession>A0A8J2RW16</accession>
<dbReference type="EMBL" id="CAKKLH010000246">
    <property type="protein sequence ID" value="CAH0106987.1"/>
    <property type="molecule type" value="Genomic_DNA"/>
</dbReference>
<dbReference type="Proteomes" id="UP000789390">
    <property type="component" value="Unassembled WGS sequence"/>
</dbReference>
<dbReference type="GO" id="GO:0003677">
    <property type="term" value="F:DNA binding"/>
    <property type="evidence" value="ECO:0007669"/>
    <property type="project" value="UniProtKB-UniRule"/>
</dbReference>
<proteinExistence type="predicted"/>
<feature type="domain" description="THAP-type" evidence="7">
    <location>
        <begin position="11"/>
        <end position="97"/>
    </location>
</feature>
<sequence>MSLLKDKKKRRGAYCFICGCVEDDESDVGHGFGRFEVNKKRFSEWEKLIPKPGLKVGSAICGRHFDNDDIIKGREIGGVFHPFKKWSLKELAVPKHLLCKPVDPLAKSLNCSQAKKGKGSFTLHEIGANNLPVFSDRLAPTESVATDVCFSTMDHQELSDQGKGNAAVRDLGANDLPAFSDRLAPTESEAADAGFSNMDHEPTLNSAESESVSGDPKTSSANDHCYASSSITFNFDTLKRIVKLPANWFWHSNSCSSGMKCGKDVVHKIVFITSVQLTFFVNGREVIFPFLKNSKLWKPVDLQRALYEFDPMHPCPGMLDLSLHTDLNVKRKCQIELRSLKCRNACDKNERQCRNCRIDEKKLKYLKVVQSRTVASLTKRLKSSQRRVQRFIVYRENAAETVNNLRRRIRALSANKLSRKIKNPRKNLPQ</sequence>
<dbReference type="PROSITE" id="PS50950">
    <property type="entry name" value="ZF_THAP"/>
    <property type="match status" value="1"/>
</dbReference>
<protein>
    <recommendedName>
        <fullName evidence="7">THAP-type domain-containing protein</fullName>
    </recommendedName>
</protein>
<organism evidence="8 9">
    <name type="scientific">Daphnia galeata</name>
    <dbReference type="NCBI Taxonomy" id="27404"/>
    <lineage>
        <taxon>Eukaryota</taxon>
        <taxon>Metazoa</taxon>
        <taxon>Ecdysozoa</taxon>
        <taxon>Arthropoda</taxon>
        <taxon>Crustacea</taxon>
        <taxon>Branchiopoda</taxon>
        <taxon>Diplostraca</taxon>
        <taxon>Cladocera</taxon>
        <taxon>Anomopoda</taxon>
        <taxon>Daphniidae</taxon>
        <taxon>Daphnia</taxon>
    </lineage>
</organism>
<keyword evidence="9" id="KW-1185">Reference proteome</keyword>
<dbReference type="AlphaFoldDB" id="A0A8J2RW16"/>
<gene>
    <name evidence="8" type="ORF">DGAL_LOCUS10271</name>
</gene>
<dbReference type="InterPro" id="IPR006612">
    <property type="entry name" value="THAP_Znf"/>
</dbReference>